<evidence type="ECO:0000259" key="3">
    <source>
        <dbReference type="PROSITE" id="PS51186"/>
    </source>
</evidence>
<evidence type="ECO:0000313" key="4">
    <source>
        <dbReference type="EMBL" id="ASP37571.1"/>
    </source>
</evidence>
<name>A0A222FGL0_9GAMM</name>
<evidence type="ECO:0000256" key="1">
    <source>
        <dbReference type="ARBA" id="ARBA00022679"/>
    </source>
</evidence>
<keyword evidence="2" id="KW-0012">Acyltransferase</keyword>
<dbReference type="GO" id="GO:0016747">
    <property type="term" value="F:acyltransferase activity, transferring groups other than amino-acyl groups"/>
    <property type="evidence" value="ECO:0007669"/>
    <property type="project" value="InterPro"/>
</dbReference>
<dbReference type="Gene3D" id="3.40.630.30">
    <property type="match status" value="1"/>
</dbReference>
<dbReference type="AlphaFoldDB" id="A0A222FGL0"/>
<organism evidence="4 5">
    <name type="scientific">Bacterioplanes sanyensis</name>
    <dbReference type="NCBI Taxonomy" id="1249553"/>
    <lineage>
        <taxon>Bacteria</taxon>
        <taxon>Pseudomonadati</taxon>
        <taxon>Pseudomonadota</taxon>
        <taxon>Gammaproteobacteria</taxon>
        <taxon>Oceanospirillales</taxon>
        <taxon>Oceanospirillaceae</taxon>
        <taxon>Bacterioplanes</taxon>
    </lineage>
</organism>
<dbReference type="InterPro" id="IPR016181">
    <property type="entry name" value="Acyl_CoA_acyltransferase"/>
</dbReference>
<keyword evidence="1" id="KW-0808">Transferase</keyword>
<proteinExistence type="predicted"/>
<dbReference type="EMBL" id="CP022530">
    <property type="protein sequence ID" value="ASP37571.1"/>
    <property type="molecule type" value="Genomic_DNA"/>
</dbReference>
<accession>A0A222FGL0</accession>
<dbReference type="Proteomes" id="UP000202440">
    <property type="component" value="Chromosome"/>
</dbReference>
<protein>
    <recommendedName>
        <fullName evidence="3">N-acetyltransferase domain-containing protein</fullName>
    </recommendedName>
</protein>
<dbReference type="RefSeq" id="WP_094058787.1">
    <property type="nucleotide sequence ID" value="NZ_CP022530.1"/>
</dbReference>
<dbReference type="Pfam" id="PF13673">
    <property type="entry name" value="Acetyltransf_10"/>
    <property type="match status" value="1"/>
</dbReference>
<dbReference type="PANTHER" id="PTHR43800">
    <property type="entry name" value="PEPTIDYL-LYSINE N-ACETYLTRANSFERASE YJAB"/>
    <property type="match status" value="1"/>
</dbReference>
<dbReference type="KEGG" id="bsan:CHH28_02275"/>
<feature type="domain" description="N-acetyltransferase" evidence="3">
    <location>
        <begin position="7"/>
        <end position="159"/>
    </location>
</feature>
<keyword evidence="5" id="KW-1185">Reference proteome</keyword>
<dbReference type="InterPro" id="IPR000182">
    <property type="entry name" value="GNAT_dom"/>
</dbReference>
<evidence type="ECO:0000313" key="5">
    <source>
        <dbReference type="Proteomes" id="UP000202440"/>
    </source>
</evidence>
<gene>
    <name evidence="4" type="ORF">CHH28_02275</name>
</gene>
<dbReference type="PROSITE" id="PS51186">
    <property type="entry name" value="GNAT"/>
    <property type="match status" value="1"/>
</dbReference>
<dbReference type="SUPFAM" id="SSF55729">
    <property type="entry name" value="Acyl-CoA N-acyltransferases (Nat)"/>
    <property type="match status" value="1"/>
</dbReference>
<dbReference type="OrthoDB" id="5355033at2"/>
<dbReference type="CDD" id="cd04301">
    <property type="entry name" value="NAT_SF"/>
    <property type="match status" value="1"/>
</dbReference>
<reference evidence="4 5" key="1">
    <citation type="submission" date="2017-07" db="EMBL/GenBank/DDBJ databases">
        <title>Annotated genome sequence of Bacterioplanes sanyensis isolated from Red Sea.</title>
        <authorList>
            <person name="Rehman Z.U."/>
        </authorList>
    </citation>
    <scope>NUCLEOTIDE SEQUENCE [LARGE SCALE GENOMIC DNA]</scope>
    <source>
        <strain evidence="4 5">NV9</strain>
    </source>
</reference>
<evidence type="ECO:0000256" key="2">
    <source>
        <dbReference type="ARBA" id="ARBA00023315"/>
    </source>
</evidence>
<sequence length="159" mass="18133">MTPNTALSVRTAQPQDIEPLSVLCTTVWIDTYSFDGIEPSHARYVLTQFSPTALQQQIEQKTVFVALNQDNPVGVIIIHPGNGEIETLYVLPRYQSQGVGRLLLQHSKQQADTLFLTCWEGNHKALAFYQRQGFIEDGEFFFELEGKKIRNIRLILEDH</sequence>
<dbReference type="PANTHER" id="PTHR43800:SF1">
    <property type="entry name" value="PEPTIDYL-LYSINE N-ACETYLTRANSFERASE YJAB"/>
    <property type="match status" value="1"/>
</dbReference>